<organism evidence="1 2">
    <name type="scientific">Sistotremastrum niveocremeum HHB9708</name>
    <dbReference type="NCBI Taxonomy" id="1314777"/>
    <lineage>
        <taxon>Eukaryota</taxon>
        <taxon>Fungi</taxon>
        <taxon>Dikarya</taxon>
        <taxon>Basidiomycota</taxon>
        <taxon>Agaricomycotina</taxon>
        <taxon>Agaricomycetes</taxon>
        <taxon>Sistotremastrales</taxon>
        <taxon>Sistotremastraceae</taxon>
        <taxon>Sertulicium</taxon>
        <taxon>Sertulicium niveocremeum</taxon>
    </lineage>
</organism>
<dbReference type="Proteomes" id="UP000076722">
    <property type="component" value="Unassembled WGS sequence"/>
</dbReference>
<dbReference type="EMBL" id="KV419395">
    <property type="protein sequence ID" value="KZS98395.1"/>
    <property type="molecule type" value="Genomic_DNA"/>
</dbReference>
<sequence length="103" mass="11910">MTLRFLLCTTVYMDHMVSGRPEGRKAQAVLGYCFANCGIHLRVIGYPHLLSLPPQYTGRLHNSKHMTMLHADFFWFYVCLDSRFVCCNLSVCFTLPCSKRCRI</sequence>
<dbReference type="AlphaFoldDB" id="A0A165A2I1"/>
<accession>A0A165A2I1</accession>
<gene>
    <name evidence="1" type="ORF">SISNIDRAFT_141699</name>
</gene>
<reference evidence="1 2" key="1">
    <citation type="journal article" date="2016" name="Mol. Biol. Evol.">
        <title>Comparative Genomics of Early-Diverging Mushroom-Forming Fungi Provides Insights into the Origins of Lignocellulose Decay Capabilities.</title>
        <authorList>
            <person name="Nagy L.G."/>
            <person name="Riley R."/>
            <person name="Tritt A."/>
            <person name="Adam C."/>
            <person name="Daum C."/>
            <person name="Floudas D."/>
            <person name="Sun H."/>
            <person name="Yadav J.S."/>
            <person name="Pangilinan J."/>
            <person name="Larsson K.H."/>
            <person name="Matsuura K."/>
            <person name="Barry K."/>
            <person name="Labutti K."/>
            <person name="Kuo R."/>
            <person name="Ohm R.A."/>
            <person name="Bhattacharya S.S."/>
            <person name="Shirouzu T."/>
            <person name="Yoshinaga Y."/>
            <person name="Martin F.M."/>
            <person name="Grigoriev I.V."/>
            <person name="Hibbett D.S."/>
        </authorList>
    </citation>
    <scope>NUCLEOTIDE SEQUENCE [LARGE SCALE GENOMIC DNA]</scope>
    <source>
        <strain evidence="1 2">HHB9708</strain>
    </source>
</reference>
<name>A0A165A2I1_9AGAM</name>
<keyword evidence="2" id="KW-1185">Reference proteome</keyword>
<evidence type="ECO:0000313" key="1">
    <source>
        <dbReference type="EMBL" id="KZS98395.1"/>
    </source>
</evidence>
<protein>
    <submittedName>
        <fullName evidence="1">Uncharacterized protein</fullName>
    </submittedName>
</protein>
<evidence type="ECO:0000313" key="2">
    <source>
        <dbReference type="Proteomes" id="UP000076722"/>
    </source>
</evidence>
<proteinExistence type="predicted"/>